<reference evidence="8 9" key="1">
    <citation type="journal article" date="2015" name="Environ. Microbiol.">
        <title>Genome analyses suggest the presence of polyploidy and recent human-driven expansions in eight global populations of the honeybee pathogen Nosema ceranae.</title>
        <authorList>
            <person name="Pelin A."/>
            <person name="Selman M."/>
            <person name="Aris-Brosou S."/>
            <person name="Farinelli L."/>
            <person name="Corradi N."/>
        </authorList>
    </citation>
    <scope>NUCLEOTIDE SEQUENCE [LARGE SCALE GENOMIC DNA]</scope>
    <source>
        <strain evidence="8 9">PA08 1199</strain>
    </source>
</reference>
<dbReference type="SUPFAM" id="SSF55681">
    <property type="entry name" value="Class II aaRS and biotin synthetases"/>
    <property type="match status" value="1"/>
</dbReference>
<keyword evidence="9" id="KW-1185">Reference proteome</keyword>
<dbReference type="GO" id="GO:0005524">
    <property type="term" value="F:ATP binding"/>
    <property type="evidence" value="ECO:0007669"/>
    <property type="project" value="UniProtKB-KW"/>
</dbReference>
<dbReference type="HAMAP" id="MF_00555">
    <property type="entry name" value="AsnA"/>
    <property type="match status" value="1"/>
</dbReference>
<keyword evidence="5" id="KW-0067">ATP-binding</keyword>
<evidence type="ECO:0000256" key="3">
    <source>
        <dbReference type="ARBA" id="ARBA00022605"/>
    </source>
</evidence>
<dbReference type="EMBL" id="JPQZ01000025">
    <property type="protein sequence ID" value="KKO75298.1"/>
    <property type="molecule type" value="Genomic_DNA"/>
</dbReference>
<keyword evidence="4" id="KW-0547">Nucleotide-binding</keyword>
<dbReference type="InterPro" id="IPR045864">
    <property type="entry name" value="aa-tRNA-synth_II/BPL/LPL"/>
</dbReference>
<keyword evidence="3" id="KW-0028">Amino-acid biosynthesis</keyword>
<dbReference type="GeneID" id="36319725"/>
<dbReference type="RefSeq" id="XP_024331040.1">
    <property type="nucleotide sequence ID" value="XM_024474797.1"/>
</dbReference>
<feature type="domain" description="Aminoacyl-transfer RNA synthetases class-II family profile" evidence="7">
    <location>
        <begin position="28"/>
        <end position="323"/>
    </location>
</feature>
<sequence>MPFYKKKFEAVKSRQSTCSFIETEDAITKVRTVFQDALCSNLNLRRVSAPLMVQSSSGFNDDLNGIERKVQVDLKSGPSVTIVQSLAKWKRYALQKYNFSVYSGLYTNMNALRIDEDLSNIHSYYVDQWDWERVIKEDDRNINFLKENALKIYKSLKETDAVIRKDYPDLLQKFPEDIHFVFTQELEDKYPNLSAVEREYECVKEYKAVFLMKIGGKLKSGCKHDGRAPDYDDWELNGDLIMYNELLDIPFEISSMGIRVDKKSLLKQLEESNALDRVNLKFHSMLINGKLPFTIGGGIGQSRVCMFLLDKLHIGEVQVSEWDEQTKQYCTKRNISLL</sequence>
<evidence type="ECO:0000256" key="1">
    <source>
        <dbReference type="ARBA" id="ARBA00022490"/>
    </source>
</evidence>
<evidence type="ECO:0000256" key="5">
    <source>
        <dbReference type="ARBA" id="ARBA00022840"/>
    </source>
</evidence>
<dbReference type="PANTHER" id="PTHR30073">
    <property type="entry name" value="ASPARTATE--AMMONIA LIGASE"/>
    <property type="match status" value="1"/>
</dbReference>
<dbReference type="Proteomes" id="UP000034350">
    <property type="component" value="Unassembled WGS sequence"/>
</dbReference>
<dbReference type="InterPro" id="IPR004618">
    <property type="entry name" value="AsnA"/>
</dbReference>
<dbReference type="InterPro" id="IPR006195">
    <property type="entry name" value="aa-tRNA-synth_II"/>
</dbReference>
<proteinExistence type="inferred from homology"/>
<evidence type="ECO:0000256" key="4">
    <source>
        <dbReference type="ARBA" id="ARBA00022741"/>
    </source>
</evidence>
<dbReference type="PROSITE" id="PS50862">
    <property type="entry name" value="AA_TRNA_LIGASE_II"/>
    <property type="match status" value="1"/>
</dbReference>
<accession>A0A0F9WQU4</accession>
<evidence type="ECO:0000313" key="8">
    <source>
        <dbReference type="EMBL" id="KKO75298.1"/>
    </source>
</evidence>
<dbReference type="Gene3D" id="3.30.930.10">
    <property type="entry name" value="Bira Bifunctional Protein, Domain 2"/>
    <property type="match status" value="1"/>
</dbReference>
<gene>
    <name evidence="8" type="ORF">AAJ76_2500021695</name>
</gene>
<organism evidence="8 9">
    <name type="scientific">Vairimorpha ceranae</name>
    <dbReference type="NCBI Taxonomy" id="40302"/>
    <lineage>
        <taxon>Eukaryota</taxon>
        <taxon>Fungi</taxon>
        <taxon>Fungi incertae sedis</taxon>
        <taxon>Microsporidia</taxon>
        <taxon>Nosematidae</taxon>
        <taxon>Vairimorpha</taxon>
    </lineage>
</organism>
<dbReference type="GO" id="GO:0004071">
    <property type="term" value="F:aspartate-ammonia ligase activity"/>
    <property type="evidence" value="ECO:0007669"/>
    <property type="project" value="InterPro"/>
</dbReference>
<dbReference type="VEuPathDB" id="MicrosporidiaDB:G9O61_00g009380"/>
<dbReference type="VEuPathDB" id="MicrosporidiaDB:NCER_100121"/>
<comment type="caution">
    <text evidence="8">The sequence shown here is derived from an EMBL/GenBank/DDBJ whole genome shotgun (WGS) entry which is preliminary data.</text>
</comment>
<dbReference type="PANTHER" id="PTHR30073:SF5">
    <property type="entry name" value="ASPARTATE--AMMONIA LIGASE"/>
    <property type="match status" value="1"/>
</dbReference>
<keyword evidence="1" id="KW-0963">Cytoplasm</keyword>
<dbReference type="Pfam" id="PF03590">
    <property type="entry name" value="AsnA"/>
    <property type="match status" value="1"/>
</dbReference>
<protein>
    <submittedName>
        <fullName evidence="8">Aspartate-ammonia ligase</fullName>
    </submittedName>
</protein>
<keyword evidence="2 8" id="KW-0436">Ligase</keyword>
<dbReference type="GO" id="GO:0006529">
    <property type="term" value="P:asparagine biosynthetic process"/>
    <property type="evidence" value="ECO:0007669"/>
    <property type="project" value="UniProtKB-KW"/>
</dbReference>
<dbReference type="AlphaFoldDB" id="A0A0F9WQU4"/>
<evidence type="ECO:0000256" key="6">
    <source>
        <dbReference type="ARBA" id="ARBA00022888"/>
    </source>
</evidence>
<evidence type="ECO:0000313" key="9">
    <source>
        <dbReference type="Proteomes" id="UP000034350"/>
    </source>
</evidence>
<name>A0A0F9WQU4_9MICR</name>
<dbReference type="VEuPathDB" id="MicrosporidiaDB:AAJ76_2500021695"/>
<evidence type="ECO:0000256" key="2">
    <source>
        <dbReference type="ARBA" id="ARBA00022598"/>
    </source>
</evidence>
<dbReference type="PIRSF" id="PIRSF001555">
    <property type="entry name" value="Asp_ammon_ligase"/>
    <property type="match status" value="1"/>
</dbReference>
<dbReference type="OrthoDB" id="10260193at2759"/>
<dbReference type="GO" id="GO:0005829">
    <property type="term" value="C:cytosol"/>
    <property type="evidence" value="ECO:0007669"/>
    <property type="project" value="TreeGrafter"/>
</dbReference>
<dbReference type="NCBIfam" id="TIGR00669">
    <property type="entry name" value="asnA"/>
    <property type="match status" value="1"/>
</dbReference>
<evidence type="ECO:0000259" key="7">
    <source>
        <dbReference type="PROSITE" id="PS50862"/>
    </source>
</evidence>
<keyword evidence="6" id="KW-0061">Asparagine biosynthesis</keyword>
<dbReference type="OMA" id="QSRICMF"/>